<dbReference type="Proteomes" id="UP000034160">
    <property type="component" value="Unassembled WGS sequence"/>
</dbReference>
<evidence type="ECO:0000256" key="2">
    <source>
        <dbReference type="SAM" id="Phobius"/>
    </source>
</evidence>
<keyword evidence="2" id="KW-0472">Membrane</keyword>
<reference evidence="3 4" key="1">
    <citation type="journal article" date="2015" name="Nature">
        <title>rRNA introns, odd ribosomes, and small enigmatic genomes across a large radiation of phyla.</title>
        <authorList>
            <person name="Brown C.T."/>
            <person name="Hug L.A."/>
            <person name="Thomas B.C."/>
            <person name="Sharon I."/>
            <person name="Castelle C.J."/>
            <person name="Singh A."/>
            <person name="Wilkins M.J."/>
            <person name="Williams K.H."/>
            <person name="Banfield J.F."/>
        </authorList>
    </citation>
    <scope>NUCLEOTIDE SEQUENCE [LARGE SCALE GENOMIC DNA]</scope>
</reference>
<dbReference type="EMBL" id="LCCN01000001">
    <property type="protein sequence ID" value="KKS33296.1"/>
    <property type="molecule type" value="Genomic_DNA"/>
</dbReference>
<organism evidence="3 4">
    <name type="scientific">Candidatus Amesbacteria bacterium GW2011_GWA2_42_12</name>
    <dbReference type="NCBI Taxonomy" id="1618356"/>
    <lineage>
        <taxon>Bacteria</taxon>
        <taxon>Candidatus Amesiibacteriota</taxon>
    </lineage>
</organism>
<dbReference type="AlphaFoldDB" id="A0A0G1AGR7"/>
<proteinExistence type="predicted"/>
<evidence type="ECO:0000256" key="1">
    <source>
        <dbReference type="SAM" id="MobiDB-lite"/>
    </source>
</evidence>
<accession>A0A0G1AGR7</accession>
<dbReference type="STRING" id="1618356.UU93_C0001G0127"/>
<sequence>MTNIAQFLLVIVITTLTFLAAIISIQIVHLLHDLRKAVQKFSRLLDNSGSVSDLIKSSDTGEPPVKKHLFHHSSPSPKSS</sequence>
<keyword evidence="2" id="KW-0812">Transmembrane</keyword>
<protein>
    <submittedName>
        <fullName evidence="3">Uncharacterized protein</fullName>
    </submittedName>
</protein>
<keyword evidence="2" id="KW-1133">Transmembrane helix</keyword>
<comment type="caution">
    <text evidence="3">The sequence shown here is derived from an EMBL/GenBank/DDBJ whole genome shotgun (WGS) entry which is preliminary data.</text>
</comment>
<gene>
    <name evidence="3" type="ORF">UU93_C0001G0127</name>
</gene>
<evidence type="ECO:0000313" key="3">
    <source>
        <dbReference type="EMBL" id="KKS33296.1"/>
    </source>
</evidence>
<name>A0A0G1AGR7_9BACT</name>
<feature type="transmembrane region" description="Helical" evidence="2">
    <location>
        <begin position="6"/>
        <end position="31"/>
    </location>
</feature>
<evidence type="ECO:0000313" key="4">
    <source>
        <dbReference type="Proteomes" id="UP000034160"/>
    </source>
</evidence>
<feature type="compositionally biased region" description="Polar residues" evidence="1">
    <location>
        <begin position="49"/>
        <end position="60"/>
    </location>
</feature>
<feature type="region of interest" description="Disordered" evidence="1">
    <location>
        <begin position="49"/>
        <end position="80"/>
    </location>
</feature>